<dbReference type="InterPro" id="IPR000157">
    <property type="entry name" value="TIR_dom"/>
</dbReference>
<protein>
    <recommendedName>
        <fullName evidence="1">TIR domain-containing protein</fullName>
    </recommendedName>
</protein>
<dbReference type="Proteomes" id="UP000019760">
    <property type="component" value="Unassembled WGS sequence"/>
</dbReference>
<feature type="domain" description="TIR" evidence="1">
    <location>
        <begin position="1"/>
        <end position="141"/>
    </location>
</feature>
<evidence type="ECO:0000313" key="3">
    <source>
        <dbReference type="Proteomes" id="UP000019760"/>
    </source>
</evidence>
<proteinExistence type="predicted"/>
<sequence length="311" mass="35380">MKAFISYSHRDTAALERLHTHLSMLRREGQITEWYDREILAGSDLDSEITAQLESSELFLVLVSPDFLASDYCYDRELRRALERHESGEAIVVPIIVEPCDWKSSPLKQLKALPRDGQPVSEWTNQNNAFLDVVTELRRVVAREDRADEREDAPAPPVRASGSRYRVKREFDEIDRSDFRSKAFEVMRRYFERAVAEVDQIDGVRARYVSTGPLSFTCTLINRAIDHGTAHITVHGQSGAMGFSDIYYSFQENAPTNTANGGFTIESDDYELFLKSGPFGFETNDERLTPEQASALLWTNFLDQAGVSYDD</sequence>
<name>A0A023D817_ACIMT</name>
<comment type="caution">
    <text evidence="2">The sequence shown here is derived from an EMBL/GenBank/DDBJ whole genome shotgun (WGS) entry which is preliminary data.</text>
</comment>
<dbReference type="Pfam" id="PF13676">
    <property type="entry name" value="TIR_2"/>
    <property type="match status" value="1"/>
</dbReference>
<gene>
    <name evidence="2" type="ORF">Amme_121_011</name>
</gene>
<accession>A0A023D817</accession>
<dbReference type="RefSeq" id="WP_026782274.1">
    <property type="nucleotide sequence ID" value="NZ_BAND01000120.1"/>
</dbReference>
<dbReference type="GO" id="GO:0007165">
    <property type="term" value="P:signal transduction"/>
    <property type="evidence" value="ECO:0007669"/>
    <property type="project" value="InterPro"/>
</dbReference>
<reference evidence="3" key="1">
    <citation type="journal article" date="2014" name="FEMS Microbiol. Lett.">
        <title>Draft Genomic DNA Sequence of the Facultatively Methylotrophic Bacterium Acidomonas methanolica type strain MB58.</title>
        <authorList>
            <person name="Higashiura N."/>
            <person name="Hadano H."/>
            <person name="Hirakawa H."/>
            <person name="Matsutani M."/>
            <person name="Takabe S."/>
            <person name="Matsushita K."/>
            <person name="Azuma Y."/>
        </authorList>
    </citation>
    <scope>NUCLEOTIDE SEQUENCE [LARGE SCALE GENOMIC DNA]</scope>
    <source>
        <strain evidence="3">MB58</strain>
    </source>
</reference>
<dbReference type="Gene3D" id="3.40.50.10140">
    <property type="entry name" value="Toll/interleukin-1 receptor homology (TIR) domain"/>
    <property type="match status" value="1"/>
</dbReference>
<evidence type="ECO:0000313" key="2">
    <source>
        <dbReference type="EMBL" id="GAJ30312.1"/>
    </source>
</evidence>
<dbReference type="EMBL" id="BAND01000120">
    <property type="protein sequence ID" value="GAJ30312.1"/>
    <property type="molecule type" value="Genomic_DNA"/>
</dbReference>
<dbReference type="InterPro" id="IPR035897">
    <property type="entry name" value="Toll_tir_struct_dom_sf"/>
</dbReference>
<evidence type="ECO:0000259" key="1">
    <source>
        <dbReference type="PROSITE" id="PS50104"/>
    </source>
</evidence>
<dbReference type="PROSITE" id="PS50104">
    <property type="entry name" value="TIR"/>
    <property type="match status" value="1"/>
</dbReference>
<dbReference type="SMART" id="SM00255">
    <property type="entry name" value="TIR"/>
    <property type="match status" value="1"/>
</dbReference>
<dbReference type="AlphaFoldDB" id="A0A023D817"/>
<organism evidence="2 3">
    <name type="scientific">Acidomonas methanolica NBRC 104435</name>
    <dbReference type="NCBI Taxonomy" id="1231351"/>
    <lineage>
        <taxon>Bacteria</taxon>
        <taxon>Pseudomonadati</taxon>
        <taxon>Pseudomonadota</taxon>
        <taxon>Alphaproteobacteria</taxon>
        <taxon>Acetobacterales</taxon>
        <taxon>Acetobacteraceae</taxon>
        <taxon>Acidomonas</taxon>
    </lineage>
</organism>
<keyword evidence="3" id="KW-1185">Reference proteome</keyword>
<reference evidence="2 3" key="2">
    <citation type="journal article" date="2014" name="FEMS Microbiol. Lett.">
        <title>Draft genomic DNA sequence of the facultatively methylotrophic bacterium Acidomonas methanolica type strain MB58.</title>
        <authorList>
            <person name="Higashiura N."/>
            <person name="Hadano H."/>
            <person name="Hirakawa H."/>
            <person name="Matsutani M."/>
            <person name="Takabe S."/>
            <person name="Matsushita K."/>
            <person name="Azuma Y."/>
        </authorList>
    </citation>
    <scope>NUCLEOTIDE SEQUENCE [LARGE SCALE GENOMIC DNA]</scope>
    <source>
        <strain evidence="2 3">MB58</strain>
    </source>
</reference>
<dbReference type="SUPFAM" id="SSF52200">
    <property type="entry name" value="Toll/Interleukin receptor TIR domain"/>
    <property type="match status" value="1"/>
</dbReference>